<evidence type="ECO:0000256" key="8">
    <source>
        <dbReference type="ARBA" id="ARBA00030717"/>
    </source>
</evidence>
<reference evidence="13" key="1">
    <citation type="submission" date="2019-11" db="EMBL/GenBank/DDBJ databases">
        <authorList>
            <person name="Liu Y."/>
            <person name="Hou J."/>
            <person name="Li T.-Q."/>
            <person name="Guan C.-H."/>
            <person name="Wu X."/>
            <person name="Wu H.-Z."/>
            <person name="Ling F."/>
            <person name="Zhang R."/>
            <person name="Shi X.-G."/>
            <person name="Ren J.-P."/>
            <person name="Chen E.-F."/>
            <person name="Sun J.-M."/>
        </authorList>
    </citation>
    <scope>NUCLEOTIDE SEQUENCE</scope>
    <source>
        <strain evidence="13">Adult_tree_wgs_1</strain>
        <tissue evidence="13">Leaves</tissue>
    </source>
</reference>
<evidence type="ECO:0000256" key="6">
    <source>
        <dbReference type="ARBA" id="ARBA00022755"/>
    </source>
</evidence>
<comment type="catalytic activity">
    <reaction evidence="9">
        <text>N(6)-(1,2-dicarboxyethyl)-AMP = fumarate + AMP</text>
        <dbReference type="Rhea" id="RHEA:16853"/>
        <dbReference type="ChEBI" id="CHEBI:29806"/>
        <dbReference type="ChEBI" id="CHEBI:57567"/>
        <dbReference type="ChEBI" id="CHEBI:456215"/>
        <dbReference type="EC" id="4.3.2.2"/>
    </reaction>
</comment>
<dbReference type="GO" id="GO:0004018">
    <property type="term" value="F:N6-(1,2-dicarboxyethyl)AMP AMP-lyase (fumarate-forming) activity"/>
    <property type="evidence" value="ECO:0007669"/>
    <property type="project" value="InterPro"/>
</dbReference>
<dbReference type="NCBIfam" id="TIGR00928">
    <property type="entry name" value="purB"/>
    <property type="match status" value="1"/>
</dbReference>
<accession>A0A834GJL5</accession>
<gene>
    <name evidence="13" type="ORF">RHSIM_Rhsim09G0171800</name>
</gene>
<dbReference type="Pfam" id="PF08328">
    <property type="entry name" value="ASL_C"/>
    <property type="match status" value="1"/>
</dbReference>
<evidence type="ECO:0000256" key="3">
    <source>
        <dbReference type="ARBA" id="ARBA00008273"/>
    </source>
</evidence>
<dbReference type="PRINTS" id="PR00149">
    <property type="entry name" value="FUMRATELYASE"/>
</dbReference>
<keyword evidence="14" id="KW-1185">Reference proteome</keyword>
<dbReference type="EMBL" id="WJXA01000009">
    <property type="protein sequence ID" value="KAF7132173.1"/>
    <property type="molecule type" value="Genomic_DNA"/>
</dbReference>
<evidence type="ECO:0000256" key="1">
    <source>
        <dbReference type="ARBA" id="ARBA00004706"/>
    </source>
</evidence>
<keyword evidence="7 9" id="KW-0456">Lyase</keyword>
<evidence type="ECO:0000256" key="9">
    <source>
        <dbReference type="RuleBase" id="RU361172"/>
    </source>
</evidence>
<evidence type="ECO:0000259" key="11">
    <source>
        <dbReference type="Pfam" id="PF00206"/>
    </source>
</evidence>
<evidence type="ECO:0000256" key="10">
    <source>
        <dbReference type="SAM" id="MobiDB-lite"/>
    </source>
</evidence>
<dbReference type="OrthoDB" id="406045at2759"/>
<dbReference type="EC" id="4.3.2.2" evidence="4 9"/>
<comment type="catalytic activity">
    <reaction evidence="9">
        <text>(2S)-2-[5-amino-1-(5-phospho-beta-D-ribosyl)imidazole-4-carboxamido]succinate = 5-amino-1-(5-phospho-beta-D-ribosyl)imidazole-4-carboxamide + fumarate</text>
        <dbReference type="Rhea" id="RHEA:23920"/>
        <dbReference type="ChEBI" id="CHEBI:29806"/>
        <dbReference type="ChEBI" id="CHEBI:58443"/>
        <dbReference type="ChEBI" id="CHEBI:58475"/>
        <dbReference type="EC" id="4.3.2.2"/>
    </reaction>
</comment>
<feature type="region of interest" description="Disordered" evidence="10">
    <location>
        <begin position="1"/>
        <end position="31"/>
    </location>
</feature>
<dbReference type="InterPro" id="IPR008948">
    <property type="entry name" value="L-Aspartase-like"/>
</dbReference>
<dbReference type="UniPathway" id="UPA00075">
    <property type="reaction ID" value="UER00336"/>
</dbReference>
<organism evidence="13 14">
    <name type="scientific">Rhododendron simsii</name>
    <name type="common">Sims's rhododendron</name>
    <dbReference type="NCBI Taxonomy" id="118357"/>
    <lineage>
        <taxon>Eukaryota</taxon>
        <taxon>Viridiplantae</taxon>
        <taxon>Streptophyta</taxon>
        <taxon>Embryophyta</taxon>
        <taxon>Tracheophyta</taxon>
        <taxon>Spermatophyta</taxon>
        <taxon>Magnoliopsida</taxon>
        <taxon>eudicotyledons</taxon>
        <taxon>Gunneridae</taxon>
        <taxon>Pentapetalae</taxon>
        <taxon>asterids</taxon>
        <taxon>Ericales</taxon>
        <taxon>Ericaceae</taxon>
        <taxon>Ericoideae</taxon>
        <taxon>Rhodoreae</taxon>
        <taxon>Rhododendron</taxon>
    </lineage>
</organism>
<dbReference type="CDD" id="cd01598">
    <property type="entry name" value="PurB"/>
    <property type="match status" value="1"/>
</dbReference>
<dbReference type="InterPro" id="IPR004769">
    <property type="entry name" value="Pur_lyase"/>
</dbReference>
<feature type="compositionally biased region" description="Polar residues" evidence="10">
    <location>
        <begin position="8"/>
        <end position="31"/>
    </location>
</feature>
<dbReference type="InterPro" id="IPR000362">
    <property type="entry name" value="Fumarate_lyase_fam"/>
</dbReference>
<dbReference type="UniPathway" id="UPA00074">
    <property type="reaction ID" value="UER00132"/>
</dbReference>
<dbReference type="InterPro" id="IPR047136">
    <property type="entry name" value="PurB_bact"/>
</dbReference>
<dbReference type="PANTHER" id="PTHR43411">
    <property type="entry name" value="ADENYLOSUCCINATE LYASE"/>
    <property type="match status" value="1"/>
</dbReference>
<comment type="pathway">
    <text evidence="2 9">Purine metabolism; AMP biosynthesis via de novo pathway; AMP from IMP: step 2/2.</text>
</comment>
<proteinExistence type="inferred from homology"/>
<dbReference type="InterPro" id="IPR022761">
    <property type="entry name" value="Fumarate_lyase_N"/>
</dbReference>
<dbReference type="InterPro" id="IPR024083">
    <property type="entry name" value="Fumarase/histidase_N"/>
</dbReference>
<protein>
    <recommendedName>
        <fullName evidence="5 9">Adenylosuccinate lyase</fullName>
        <shortName evidence="9">ASL</shortName>
        <ecNumber evidence="4 9">4.3.2.2</ecNumber>
    </recommendedName>
    <alternativeName>
        <fullName evidence="8 9">Adenylosuccinase</fullName>
    </alternativeName>
</protein>
<comment type="caution">
    <text evidence="13">The sequence shown here is derived from an EMBL/GenBank/DDBJ whole genome shotgun (WGS) entry which is preliminary data.</text>
</comment>
<evidence type="ECO:0000313" key="13">
    <source>
        <dbReference type="EMBL" id="KAF7132173.1"/>
    </source>
</evidence>
<dbReference type="PANTHER" id="PTHR43411:SF1">
    <property type="entry name" value="ADENYLOSUCCINATE LYASE"/>
    <property type="match status" value="1"/>
</dbReference>
<evidence type="ECO:0000256" key="2">
    <source>
        <dbReference type="ARBA" id="ARBA00004734"/>
    </source>
</evidence>
<comment type="similarity">
    <text evidence="3 9">Belongs to the lyase 1 family. Adenylosuccinate lyase subfamily.</text>
</comment>
<comment type="pathway">
    <text evidence="1 9">Purine metabolism; IMP biosynthesis via de novo pathway; 5-amino-1-(5-phospho-D-ribosyl)imidazole-4-carboxamide from 5-amino-1-(5-phospho-D-ribosyl)imidazole-4-carboxylate: step 2/2.</text>
</comment>
<dbReference type="Proteomes" id="UP000626092">
    <property type="component" value="Unassembled WGS sequence"/>
</dbReference>
<keyword evidence="6 9" id="KW-0658">Purine biosynthesis</keyword>
<evidence type="ECO:0000256" key="7">
    <source>
        <dbReference type="ARBA" id="ARBA00023239"/>
    </source>
</evidence>
<dbReference type="Gene3D" id="1.10.275.10">
    <property type="entry name" value="Fumarase/aspartase (N-terminal domain)"/>
    <property type="match status" value="1"/>
</dbReference>
<dbReference type="AlphaFoldDB" id="A0A834GJL5"/>
<dbReference type="Pfam" id="PF00206">
    <property type="entry name" value="Lyase_1"/>
    <property type="match status" value="1"/>
</dbReference>
<evidence type="ECO:0000256" key="5">
    <source>
        <dbReference type="ARBA" id="ARBA00017058"/>
    </source>
</evidence>
<dbReference type="Gene3D" id="1.20.200.10">
    <property type="entry name" value="Fumarase/aspartase (Central domain)"/>
    <property type="match status" value="1"/>
</dbReference>
<name>A0A834GJL5_RHOSS</name>
<dbReference type="Gene3D" id="1.10.40.30">
    <property type="entry name" value="Fumarase/aspartase (C-terminal domain)"/>
    <property type="match status" value="1"/>
</dbReference>
<dbReference type="InterPro" id="IPR013539">
    <property type="entry name" value="PurB_C"/>
</dbReference>
<dbReference type="GO" id="GO:0006189">
    <property type="term" value="P:'de novo' IMP biosynthetic process"/>
    <property type="evidence" value="ECO:0007669"/>
    <property type="project" value="UniProtKB-UniPathway"/>
</dbReference>
<dbReference type="NCBIfam" id="NF006764">
    <property type="entry name" value="PRK09285.1"/>
    <property type="match status" value="1"/>
</dbReference>
<evidence type="ECO:0000313" key="14">
    <source>
        <dbReference type="Proteomes" id="UP000626092"/>
    </source>
</evidence>
<dbReference type="SUPFAM" id="SSF48557">
    <property type="entry name" value="L-aspartase-like"/>
    <property type="match status" value="1"/>
</dbReference>
<sequence length="554" mass="62183">MELGASSRVLNGSQPSFTNPRTPRDLSNSPHHSSNVYFPLSSVISRGVYSCKAIGNDSAGNSPVEKGKKMFGQQLCESELSRLSVVSPLDGRYWGKIKDLSPYFSECALIYYRVVVEIKWLLKLSQIPEVIEVPSFSEEAQSYLQRLIDGFIMSDAWEVIDIERVTNHDVKAVEYFLKQKCQSHPEVAKVLEFFHFACTSEDINNLAYALMLKEALKFLIFPVMKELITAMQDMAIAYAHIPMLSRTHGQPASPTTIGKEIAIFAVRLSREMRDISQVEIMGKFAGAVGNYNAHLVAYPDIKWPQIAEEFVTSLGLCFNPYVTQIEPHDYMAKLFHTIIRFNTILTDFDRDIWGYISLGYFKQITKPGEIGSSTMPHKVNPIDFENSEGNLGEANSVLSHLSIKLPISRWQVSLSLSLSLSQRDLSDSTVLRNMGVGLGHSLLAYRSALQGISKLQVNEAALFEDLDQSWEVLAEPIQTVMRRYGIPEPYEKLKELTRGRAVTKESIREFIEGLELPIEAKSKLLDLTPHTYTGAAAELAGRDLMTQVLKLEAI</sequence>
<evidence type="ECO:0000256" key="4">
    <source>
        <dbReference type="ARBA" id="ARBA00012339"/>
    </source>
</evidence>
<evidence type="ECO:0000259" key="12">
    <source>
        <dbReference type="Pfam" id="PF08328"/>
    </source>
</evidence>
<dbReference type="PROSITE" id="PS00163">
    <property type="entry name" value="FUMARATE_LYASES"/>
    <property type="match status" value="1"/>
</dbReference>
<dbReference type="GO" id="GO:0044208">
    <property type="term" value="P:'de novo' AMP biosynthetic process"/>
    <property type="evidence" value="ECO:0007669"/>
    <property type="project" value="UniProtKB-UniPathway"/>
</dbReference>
<dbReference type="InterPro" id="IPR020557">
    <property type="entry name" value="Fumarate_lyase_CS"/>
</dbReference>
<dbReference type="FunFam" id="1.20.200.10:FF:000004">
    <property type="entry name" value="Adenylosuccinate lyase"/>
    <property type="match status" value="1"/>
</dbReference>
<feature type="domain" description="Adenylosuccinate lyase PurB C-terminal" evidence="12">
    <location>
        <begin position="421"/>
        <end position="533"/>
    </location>
</feature>
<feature type="domain" description="Fumarate lyase N-terminal" evidence="11">
    <location>
        <begin position="120"/>
        <end position="390"/>
    </location>
</feature>